<reference evidence="1 2" key="1">
    <citation type="submission" date="2018-10" db="EMBL/GenBank/DDBJ databases">
        <title>Cohnella sp. M2MS4P-1, whole genome shotgun sequence.</title>
        <authorList>
            <person name="Tuo L."/>
        </authorList>
    </citation>
    <scope>NUCLEOTIDE SEQUENCE [LARGE SCALE GENOMIC DNA]</scope>
    <source>
        <strain evidence="1 2">M2MS4P-1</strain>
    </source>
</reference>
<dbReference type="Proteomes" id="UP000282076">
    <property type="component" value="Unassembled WGS sequence"/>
</dbReference>
<accession>A0A494XG95</accession>
<protein>
    <submittedName>
        <fullName evidence="1">Uncharacterized protein</fullName>
    </submittedName>
</protein>
<proteinExistence type="predicted"/>
<organism evidence="1 2">
    <name type="scientific">Cohnella endophytica</name>
    <dbReference type="NCBI Taxonomy" id="2419778"/>
    <lineage>
        <taxon>Bacteria</taxon>
        <taxon>Bacillati</taxon>
        <taxon>Bacillota</taxon>
        <taxon>Bacilli</taxon>
        <taxon>Bacillales</taxon>
        <taxon>Paenibacillaceae</taxon>
        <taxon>Cohnella</taxon>
    </lineage>
</organism>
<name>A0A494XG95_9BACL</name>
<sequence>MRDLTLPTGATYTLPPACTGRNLTYREGGVIEAPNIGLSILGETSLSSALPGMLQTRLSRATAARGARPA</sequence>
<dbReference type="EMBL" id="RBZM01000009">
    <property type="protein sequence ID" value="RKP48721.1"/>
    <property type="molecule type" value="Genomic_DNA"/>
</dbReference>
<gene>
    <name evidence="1" type="ORF">D7Z26_20270</name>
</gene>
<evidence type="ECO:0000313" key="1">
    <source>
        <dbReference type="EMBL" id="RKP48721.1"/>
    </source>
</evidence>
<comment type="caution">
    <text evidence="1">The sequence shown here is derived from an EMBL/GenBank/DDBJ whole genome shotgun (WGS) entry which is preliminary data.</text>
</comment>
<dbReference type="AlphaFoldDB" id="A0A494XG95"/>
<evidence type="ECO:0000313" key="2">
    <source>
        <dbReference type="Proteomes" id="UP000282076"/>
    </source>
</evidence>
<keyword evidence="2" id="KW-1185">Reference proteome</keyword>
<dbReference type="RefSeq" id="WP_120978859.1">
    <property type="nucleotide sequence ID" value="NZ_RBZM01000009.1"/>
</dbReference>